<keyword evidence="1" id="KW-0812">Transmembrane</keyword>
<accession>A0A3M8ST69</accession>
<dbReference type="Gene3D" id="3.30.1380.10">
    <property type="match status" value="1"/>
</dbReference>
<comment type="caution">
    <text evidence="3">The sequence shown here is derived from an EMBL/GenBank/DDBJ whole genome shotgun (WGS) entry which is preliminary data.</text>
</comment>
<reference evidence="3 4" key="1">
    <citation type="submission" date="2018-11" db="EMBL/GenBank/DDBJ databases">
        <title>Lysobacter cryohumiis sp. nov., isolated from soil in the Tianshan Mountains, Xinjiang, China.</title>
        <authorList>
            <person name="Luo Y."/>
            <person name="Sheng H."/>
        </authorList>
    </citation>
    <scope>NUCLEOTIDE SEQUENCE [LARGE SCALE GENOMIC DNA]</scope>
    <source>
        <strain evidence="3 4">ZS60</strain>
    </source>
</reference>
<dbReference type="Pfam" id="PF13539">
    <property type="entry name" value="Peptidase_M15_4"/>
    <property type="match status" value="1"/>
</dbReference>
<evidence type="ECO:0000313" key="3">
    <source>
        <dbReference type="EMBL" id="RNF83895.1"/>
    </source>
</evidence>
<organism evidence="3 4">
    <name type="scientific">Montanilutibacter psychrotolerans</name>
    <dbReference type="NCBI Taxonomy" id="1327343"/>
    <lineage>
        <taxon>Bacteria</taxon>
        <taxon>Pseudomonadati</taxon>
        <taxon>Pseudomonadota</taxon>
        <taxon>Gammaproteobacteria</taxon>
        <taxon>Lysobacterales</taxon>
        <taxon>Lysobacteraceae</taxon>
        <taxon>Montanilutibacter</taxon>
    </lineage>
</organism>
<feature type="domain" description="Peptidase M15C" evidence="2">
    <location>
        <begin position="214"/>
        <end position="278"/>
    </location>
</feature>
<evidence type="ECO:0000259" key="2">
    <source>
        <dbReference type="Pfam" id="PF13539"/>
    </source>
</evidence>
<dbReference type="CDD" id="cd14845">
    <property type="entry name" value="L-Ala-D-Glu_peptidase_like"/>
    <property type="match status" value="1"/>
</dbReference>
<dbReference type="InterPro" id="IPR009045">
    <property type="entry name" value="Zn_M74/Hedgehog-like"/>
</dbReference>
<feature type="transmembrane region" description="Helical" evidence="1">
    <location>
        <begin position="73"/>
        <end position="92"/>
    </location>
</feature>
<protein>
    <submittedName>
        <fullName evidence="3">M15 family peptidase</fullName>
    </submittedName>
</protein>
<dbReference type="EMBL" id="RIBS01000004">
    <property type="protein sequence ID" value="RNF83895.1"/>
    <property type="molecule type" value="Genomic_DNA"/>
</dbReference>
<evidence type="ECO:0000313" key="4">
    <source>
        <dbReference type="Proteomes" id="UP000267049"/>
    </source>
</evidence>
<name>A0A3M8ST69_9GAMM</name>
<proteinExistence type="predicted"/>
<dbReference type="GO" id="GO:0008233">
    <property type="term" value="F:peptidase activity"/>
    <property type="evidence" value="ECO:0007669"/>
    <property type="project" value="InterPro"/>
</dbReference>
<dbReference type="Proteomes" id="UP000267049">
    <property type="component" value="Unassembled WGS sequence"/>
</dbReference>
<keyword evidence="1" id="KW-1133">Transmembrane helix</keyword>
<dbReference type="OrthoDB" id="8479979at2"/>
<dbReference type="SUPFAM" id="SSF55166">
    <property type="entry name" value="Hedgehog/DD-peptidase"/>
    <property type="match status" value="1"/>
</dbReference>
<gene>
    <name evidence="3" type="ORF">EER27_09300</name>
</gene>
<evidence type="ECO:0000256" key="1">
    <source>
        <dbReference type="SAM" id="Phobius"/>
    </source>
</evidence>
<sequence>MALVFAVVSVLVWLVLFDTAREAVFDRAGRIAAALGSVLSRWQDGASSRAQDSSQAVRAASGRVAGKVSRHRWLLIASLLLVLVPPLLTLALRQRVALGSVDDAPMLASNPQILELLRGERLVPPPELPPEVFIAAEAEVEAVQQRTGEVVIAPEKIASADRRWNNIDPDFQQRVLAIYQVMRQHGYEMVLVEGYRSPERQARLAAGGKATRAGAGQSCHQYGLAVDSAPMRDGKLQWNMEDPWTRRGYFLYGELAQQAGLEWGGNWRSIKDYVHLEMKDACRSARRAAGR</sequence>
<dbReference type="AlphaFoldDB" id="A0A3M8ST69"/>
<keyword evidence="1" id="KW-0472">Membrane</keyword>
<dbReference type="InterPro" id="IPR039561">
    <property type="entry name" value="Peptidase_M15C"/>
</dbReference>
<keyword evidence="4" id="KW-1185">Reference proteome</keyword>